<dbReference type="PANTHER" id="PTHR42921:SF1">
    <property type="entry name" value="ACETOACETYL-COA SYNTHETASE"/>
    <property type="match status" value="1"/>
</dbReference>
<dbReference type="Gene3D" id="3.30.300.30">
    <property type="match status" value="1"/>
</dbReference>
<dbReference type="GO" id="GO:0030729">
    <property type="term" value="F:acetoacetate-CoA ligase activity"/>
    <property type="evidence" value="ECO:0007669"/>
    <property type="project" value="InterPro"/>
</dbReference>
<dbReference type="Pfam" id="PF16177">
    <property type="entry name" value="ACAS_N"/>
    <property type="match status" value="1"/>
</dbReference>
<dbReference type="RefSeq" id="WP_084063356.1">
    <property type="nucleotide sequence ID" value="NZ_FQVW01000040.1"/>
</dbReference>
<evidence type="ECO:0000259" key="6">
    <source>
        <dbReference type="Pfam" id="PF13193"/>
    </source>
</evidence>
<keyword evidence="4" id="KW-0067">ATP-binding</keyword>
<dbReference type="AlphaFoldDB" id="A0A1M5KQ20"/>
<accession>A0A1M5KQ20</accession>
<dbReference type="InterPro" id="IPR005914">
    <property type="entry name" value="Acac_CoA_synth"/>
</dbReference>
<dbReference type="NCBIfam" id="NF002937">
    <property type="entry name" value="PRK03584.1"/>
    <property type="match status" value="1"/>
</dbReference>
<evidence type="ECO:0000256" key="3">
    <source>
        <dbReference type="ARBA" id="ARBA00022741"/>
    </source>
</evidence>
<evidence type="ECO:0000256" key="1">
    <source>
        <dbReference type="ARBA" id="ARBA00006432"/>
    </source>
</evidence>
<keyword evidence="3" id="KW-0547">Nucleotide-binding</keyword>
<feature type="domain" description="AMP-dependent synthetase/ligase" evidence="5">
    <location>
        <begin position="104"/>
        <end position="433"/>
    </location>
</feature>
<evidence type="ECO:0000256" key="2">
    <source>
        <dbReference type="ARBA" id="ARBA00022598"/>
    </source>
</evidence>
<dbReference type="InterPro" id="IPR032387">
    <property type="entry name" value="ACAS_N"/>
</dbReference>
<evidence type="ECO:0000313" key="9">
    <source>
        <dbReference type="Proteomes" id="UP000183988"/>
    </source>
</evidence>
<keyword evidence="2" id="KW-0436">Ligase</keyword>
<name>A0A1M5KQ20_9BACI</name>
<dbReference type="Proteomes" id="UP000183988">
    <property type="component" value="Unassembled WGS sequence"/>
</dbReference>
<dbReference type="EMBL" id="FQVW01000040">
    <property type="protein sequence ID" value="SHG54952.1"/>
    <property type="molecule type" value="Genomic_DNA"/>
</dbReference>
<dbReference type="InterPro" id="IPR045851">
    <property type="entry name" value="AMP-bd_C_sf"/>
</dbReference>
<keyword evidence="9" id="KW-1185">Reference proteome</keyword>
<dbReference type="InterPro" id="IPR020845">
    <property type="entry name" value="AMP-binding_CS"/>
</dbReference>
<evidence type="ECO:0000256" key="4">
    <source>
        <dbReference type="ARBA" id="ARBA00022840"/>
    </source>
</evidence>
<evidence type="ECO:0000259" key="7">
    <source>
        <dbReference type="Pfam" id="PF16177"/>
    </source>
</evidence>
<protein>
    <submittedName>
        <fullName evidence="8">Acetoacetyl-CoA synthetase</fullName>
    </submittedName>
</protein>
<dbReference type="GO" id="GO:0006629">
    <property type="term" value="P:lipid metabolic process"/>
    <property type="evidence" value="ECO:0007669"/>
    <property type="project" value="InterPro"/>
</dbReference>
<dbReference type="InterPro" id="IPR000873">
    <property type="entry name" value="AMP-dep_synth/lig_dom"/>
</dbReference>
<dbReference type="STRING" id="930117.SAMN05216225_104025"/>
<feature type="domain" description="AMP-binding enzyme C-terminal" evidence="6">
    <location>
        <begin position="547"/>
        <end position="618"/>
    </location>
</feature>
<organism evidence="8 9">
    <name type="scientific">Ornithinibacillus halophilus</name>
    <dbReference type="NCBI Taxonomy" id="930117"/>
    <lineage>
        <taxon>Bacteria</taxon>
        <taxon>Bacillati</taxon>
        <taxon>Bacillota</taxon>
        <taxon>Bacilli</taxon>
        <taxon>Bacillales</taxon>
        <taxon>Bacillaceae</taxon>
        <taxon>Ornithinibacillus</taxon>
    </lineage>
</organism>
<evidence type="ECO:0000313" key="8">
    <source>
        <dbReference type="EMBL" id="SHG54952.1"/>
    </source>
</evidence>
<dbReference type="Pfam" id="PF13193">
    <property type="entry name" value="AMP-binding_C"/>
    <property type="match status" value="1"/>
</dbReference>
<dbReference type="InterPro" id="IPR025110">
    <property type="entry name" value="AMP-bd_C"/>
</dbReference>
<sequence>MERIEEGTLLWEPSKERKENSNIVQYMNWLKEKESLHFSDYHSLWKWSVEQAEDFWESIWEYFDIQSQTPYHSVLTTHQMPGAKWFPGASINYTEHIFRNRDFNKTAIVHNSELRSTTEVTWGKLYQDTAALQRTLLNLGVTKGDRVVAYVANIYESTVAFLATASIGAIWSSASPDFGTQSVIDRFKQIEPKVMITVDGYSYGGKEFNRLNVVENIQKELPSLEATIAIPYLNTRADFSRLKNVTLWDNAVSSDDKLVMTYEYVPFNDPIWVLFSSGTTGKPKPIVQSQGGILLEHLKALTLHCDLDENDRFFWFTTTGWMMWNFLVGGLLTGSTVILYDGNPSYPNIKNLWKLAEETKMTVFGTSASYITACMKEGFSPKDEFDLSHLKNISSTGSPLPPEGFKWCYDNVKEDLWIASVSGGTDVCTAFILGLPILPVYAGELQSRGLGAQIESFNEYGKAKIDEVGELVLTKPFPSMPIYFWNDRDGSRMHDSYFDMYDGIWRHGDYLKITERETCVIYGRSDATINRGGVRIGTSEIYRAVDQVKEVLDSLIVDIPLANGNSFVPLFVIMKEGYELTDSIKKEIKQQIKTQCSPRHVPTEIYEVKELPKTLNGKKLEVPVKKILMGQPLEKIVNKGSLSNERSLDYFVDFAKKLETL</sequence>
<reference evidence="8 9" key="1">
    <citation type="submission" date="2016-11" db="EMBL/GenBank/DDBJ databases">
        <authorList>
            <person name="Jaros S."/>
            <person name="Januszkiewicz K."/>
            <person name="Wedrychowicz H."/>
        </authorList>
    </citation>
    <scope>NUCLEOTIDE SEQUENCE [LARGE SCALE GENOMIC DNA]</scope>
    <source>
        <strain evidence="8 9">IBRC-M 10683</strain>
    </source>
</reference>
<evidence type="ECO:0000259" key="5">
    <source>
        <dbReference type="Pfam" id="PF00501"/>
    </source>
</evidence>
<dbReference type="Pfam" id="PF00501">
    <property type="entry name" value="AMP-binding"/>
    <property type="match status" value="1"/>
</dbReference>
<dbReference type="PANTHER" id="PTHR42921">
    <property type="entry name" value="ACETOACETYL-COA SYNTHETASE"/>
    <property type="match status" value="1"/>
</dbReference>
<dbReference type="Gene3D" id="3.40.50.12780">
    <property type="entry name" value="N-terminal domain of ligase-like"/>
    <property type="match status" value="1"/>
</dbReference>
<feature type="domain" description="Acetyl-coenzyme A synthetase N-terminal" evidence="7">
    <location>
        <begin position="41"/>
        <end position="96"/>
    </location>
</feature>
<dbReference type="InterPro" id="IPR042099">
    <property type="entry name" value="ANL_N_sf"/>
</dbReference>
<gene>
    <name evidence="8" type="ORF">SAMN05216225_104025</name>
</gene>
<comment type="similarity">
    <text evidence="1">Belongs to the ATP-dependent AMP-binding enzyme family.</text>
</comment>
<dbReference type="NCBIfam" id="TIGR01217">
    <property type="entry name" value="ac_ac_CoA_syn"/>
    <property type="match status" value="1"/>
</dbReference>
<dbReference type="CDD" id="cd05943">
    <property type="entry name" value="AACS"/>
    <property type="match status" value="1"/>
</dbReference>
<dbReference type="PROSITE" id="PS00455">
    <property type="entry name" value="AMP_BINDING"/>
    <property type="match status" value="1"/>
</dbReference>
<dbReference type="GO" id="GO:0005524">
    <property type="term" value="F:ATP binding"/>
    <property type="evidence" value="ECO:0007669"/>
    <property type="project" value="UniProtKB-KW"/>
</dbReference>
<proteinExistence type="inferred from homology"/>
<dbReference type="SUPFAM" id="SSF56801">
    <property type="entry name" value="Acetyl-CoA synthetase-like"/>
    <property type="match status" value="1"/>
</dbReference>